<dbReference type="InterPro" id="IPR011009">
    <property type="entry name" value="Kinase-like_dom_sf"/>
</dbReference>
<name>A0A0K8P103_PISS1</name>
<evidence type="ECO:0000313" key="8">
    <source>
        <dbReference type="EMBL" id="GAP36308.1"/>
    </source>
</evidence>
<protein>
    <submittedName>
        <fullName evidence="8">Serine/threonine protein kinase</fullName>
        <ecNumber evidence="8">2.7.11.1</ecNumber>
    </submittedName>
</protein>
<dbReference type="PANTHER" id="PTHR43289:SF34">
    <property type="entry name" value="SERINE_THREONINE-PROTEIN KINASE YBDM-RELATED"/>
    <property type="match status" value="1"/>
</dbReference>
<evidence type="ECO:0000256" key="2">
    <source>
        <dbReference type="ARBA" id="ARBA00022741"/>
    </source>
</evidence>
<evidence type="ECO:0000259" key="7">
    <source>
        <dbReference type="PROSITE" id="PS50011"/>
    </source>
</evidence>
<dbReference type="InterPro" id="IPR020635">
    <property type="entry name" value="Tyr_kinase_cat_dom"/>
</dbReference>
<dbReference type="AlphaFoldDB" id="A0A0K8P103"/>
<dbReference type="InterPro" id="IPR017441">
    <property type="entry name" value="Protein_kinase_ATP_BS"/>
</dbReference>
<dbReference type="PROSITE" id="PS50011">
    <property type="entry name" value="PROTEIN_KINASE_DOM"/>
    <property type="match status" value="1"/>
</dbReference>
<evidence type="ECO:0000313" key="9">
    <source>
        <dbReference type="Proteomes" id="UP000037660"/>
    </source>
</evidence>
<dbReference type="InterPro" id="IPR000719">
    <property type="entry name" value="Prot_kinase_dom"/>
</dbReference>
<dbReference type="Pfam" id="PF14326">
    <property type="entry name" value="DUF4384"/>
    <property type="match status" value="1"/>
</dbReference>
<dbReference type="GO" id="GO:0005524">
    <property type="term" value="F:ATP binding"/>
    <property type="evidence" value="ECO:0007669"/>
    <property type="project" value="UniProtKB-UniRule"/>
</dbReference>
<proteinExistence type="predicted"/>
<feature type="region of interest" description="Disordered" evidence="6">
    <location>
        <begin position="351"/>
        <end position="403"/>
    </location>
</feature>
<dbReference type="PANTHER" id="PTHR43289">
    <property type="entry name" value="MITOGEN-ACTIVATED PROTEIN KINASE KINASE KINASE 20-RELATED"/>
    <property type="match status" value="1"/>
</dbReference>
<feature type="binding site" evidence="5">
    <location>
        <position position="89"/>
    </location>
    <ligand>
        <name>ATP</name>
        <dbReference type="ChEBI" id="CHEBI:30616"/>
    </ligand>
</feature>
<keyword evidence="8" id="KW-0723">Serine/threonine-protein kinase</keyword>
<feature type="compositionally biased region" description="Low complexity" evidence="6">
    <location>
        <begin position="9"/>
        <end position="30"/>
    </location>
</feature>
<dbReference type="EMBL" id="BBYR01000034">
    <property type="protein sequence ID" value="GAP36308.1"/>
    <property type="molecule type" value="Genomic_DNA"/>
</dbReference>
<dbReference type="PROSITE" id="PS00109">
    <property type="entry name" value="PROTEIN_KINASE_TYR"/>
    <property type="match status" value="1"/>
</dbReference>
<dbReference type="SMART" id="SM00219">
    <property type="entry name" value="TyrKc"/>
    <property type="match status" value="1"/>
</dbReference>
<dbReference type="STRING" id="1547922.ISF6_2148"/>
<keyword evidence="1 8" id="KW-0808">Transferase</keyword>
<gene>
    <name evidence="8" type="ORF">ISF6_2148</name>
</gene>
<accession>A0A0K8P103</accession>
<keyword evidence="3 8" id="KW-0418">Kinase</keyword>
<dbReference type="Gene3D" id="1.10.510.10">
    <property type="entry name" value="Transferase(Phosphotransferase) domain 1"/>
    <property type="match status" value="1"/>
</dbReference>
<keyword evidence="2 5" id="KW-0547">Nucleotide-binding</keyword>
<dbReference type="GO" id="GO:0004674">
    <property type="term" value="F:protein serine/threonine kinase activity"/>
    <property type="evidence" value="ECO:0007669"/>
    <property type="project" value="UniProtKB-KW"/>
</dbReference>
<dbReference type="Pfam" id="PF00069">
    <property type="entry name" value="Pkinase"/>
    <property type="match status" value="1"/>
</dbReference>
<evidence type="ECO:0000256" key="4">
    <source>
        <dbReference type="ARBA" id="ARBA00022840"/>
    </source>
</evidence>
<dbReference type="EC" id="2.7.11.1" evidence="8"/>
<reference evidence="9" key="1">
    <citation type="submission" date="2015-07" db="EMBL/GenBank/DDBJ databases">
        <title>Discovery of a poly(ethylene terephthalate assimilation.</title>
        <authorList>
            <person name="Yoshida S."/>
            <person name="Hiraga K."/>
            <person name="Takehana T."/>
            <person name="Taniguchi I."/>
            <person name="Yamaji H."/>
            <person name="Maeda Y."/>
            <person name="Toyohara K."/>
            <person name="Miyamoto K."/>
            <person name="Kimura Y."/>
            <person name="Oda K."/>
        </authorList>
    </citation>
    <scope>NUCLEOTIDE SEQUENCE [LARGE SCALE GENOMIC DNA]</scope>
    <source>
        <strain evidence="9">NBRC 110686 / TISTR 2288 / 201-F6</strain>
    </source>
</reference>
<evidence type="ECO:0000256" key="5">
    <source>
        <dbReference type="PROSITE-ProRule" id="PRU10141"/>
    </source>
</evidence>
<evidence type="ECO:0000256" key="6">
    <source>
        <dbReference type="SAM" id="MobiDB-lite"/>
    </source>
</evidence>
<feature type="compositionally biased region" description="Pro residues" evidence="6">
    <location>
        <begin position="372"/>
        <end position="387"/>
    </location>
</feature>
<feature type="compositionally biased region" description="Low complexity" evidence="6">
    <location>
        <begin position="359"/>
        <end position="371"/>
    </location>
</feature>
<feature type="domain" description="Protein kinase" evidence="7">
    <location>
        <begin position="60"/>
        <end position="335"/>
    </location>
</feature>
<keyword evidence="4 5" id="KW-0067">ATP-binding</keyword>
<reference evidence="8 9" key="2">
    <citation type="journal article" date="2016" name="Science">
        <title>A bacterium that degrades and assimilates poly(ethylene terephthalate).</title>
        <authorList>
            <person name="Yoshida S."/>
            <person name="Hiraga K."/>
            <person name="Takehana T."/>
            <person name="Taniguchi I."/>
            <person name="Yamaji H."/>
            <person name="Maeda Y."/>
            <person name="Toyohara K."/>
            <person name="Miyamoto K."/>
            <person name="Kimura Y."/>
            <person name="Oda K."/>
        </authorList>
    </citation>
    <scope>NUCLEOTIDE SEQUENCE [LARGE SCALE GENOMIC DNA]</scope>
    <source>
        <strain evidence="9">NBRC 110686 / TISTR 2288 / 201-F6</strain>
    </source>
</reference>
<comment type="caution">
    <text evidence="8">The sequence shown here is derived from an EMBL/GenBank/DDBJ whole genome shotgun (WGS) entry which is preliminary data.</text>
</comment>
<dbReference type="Proteomes" id="UP000037660">
    <property type="component" value="Unassembled WGS sequence"/>
</dbReference>
<feature type="region of interest" description="Disordered" evidence="6">
    <location>
        <begin position="1"/>
        <end position="54"/>
    </location>
</feature>
<dbReference type="GO" id="GO:0004713">
    <property type="term" value="F:protein tyrosine kinase activity"/>
    <property type="evidence" value="ECO:0007669"/>
    <property type="project" value="InterPro"/>
</dbReference>
<evidence type="ECO:0000256" key="1">
    <source>
        <dbReference type="ARBA" id="ARBA00022679"/>
    </source>
</evidence>
<organism evidence="8 9">
    <name type="scientific">Piscinibacter sakaiensis</name>
    <name type="common">Ideonella sakaiensis</name>
    <dbReference type="NCBI Taxonomy" id="1547922"/>
    <lineage>
        <taxon>Bacteria</taxon>
        <taxon>Pseudomonadati</taxon>
        <taxon>Pseudomonadota</taxon>
        <taxon>Betaproteobacteria</taxon>
        <taxon>Burkholderiales</taxon>
        <taxon>Sphaerotilaceae</taxon>
        <taxon>Piscinibacter</taxon>
    </lineage>
</organism>
<dbReference type="PROSITE" id="PS00107">
    <property type="entry name" value="PROTEIN_KINASE_ATP"/>
    <property type="match status" value="1"/>
</dbReference>
<keyword evidence="9" id="KW-1185">Reference proteome</keyword>
<evidence type="ECO:0000256" key="3">
    <source>
        <dbReference type="ARBA" id="ARBA00022777"/>
    </source>
</evidence>
<dbReference type="CDD" id="cd14014">
    <property type="entry name" value="STKc_PknB_like"/>
    <property type="match status" value="1"/>
</dbReference>
<dbReference type="InterPro" id="IPR008266">
    <property type="entry name" value="Tyr_kinase_AS"/>
</dbReference>
<sequence length="657" mass="68930">MPPVPPAMPGAAAPPAGTATSPSRPASAGGDPHAPSLQPGAAADGHDGNALPPGTLLGEFELTGVIGEGGFGIVYAATDHSLQRRVALKEYMPSSLAERTDGTQVRSLSEEDEATFRKGLDSFINEARLLAQFDHPSLVKVHRFWEANGTAYMVMPLYEGPTLREVLRKRSTAPDEAWLRALLEPLTEALAVIHAQQCYHRDIAPDNVLLLAGSNRPLLLDFGAARRVIGDKHQAFTVMLKPGYTPIEQYADMPDMAQGPWTDIYALGAVVHFAILGQKPAAAVSRLLKDQYVPLAQQVGGHYSAGFLDAIDRSLALKPADRPQDILAFRDALGFGPLPSEGGRVWVPSALPVDTTRRPGPQDALPAAPAAAPLPTPPRPSPRPAPAPADTDGGDAEPPPSRRAALLTGVGLAAVAVGAGGWWMASRQRGPAPAVASAPPAGPAASAGVPASRPVPAVAPPASVAAPAPAPAVPAGPFDVVAEFRRIVAGQTPGFSVEARPTRTQLRIDRDKLFVSINASRDGHFYVLSLAPDGQLIQFFPNLQTPSNQIVAGASLTLPSATKDPQTGRLPDDIVLTEPPGQAHLLVLVSRYPRDFSLLGEQRVSHWREFPTGAKAEAIARRQPPGAPSIYAGRPICPGGGCADEYGAALVDFAVVR</sequence>
<dbReference type="SUPFAM" id="SSF56112">
    <property type="entry name" value="Protein kinase-like (PK-like)"/>
    <property type="match status" value="1"/>
</dbReference>
<dbReference type="InterPro" id="IPR025493">
    <property type="entry name" value="DUF4384"/>
</dbReference>